<accession>A0A0F9F5Y1</accession>
<protein>
    <submittedName>
        <fullName evidence="1">Uncharacterized protein</fullName>
    </submittedName>
</protein>
<organism evidence="1">
    <name type="scientific">marine sediment metagenome</name>
    <dbReference type="NCBI Taxonomy" id="412755"/>
    <lineage>
        <taxon>unclassified sequences</taxon>
        <taxon>metagenomes</taxon>
        <taxon>ecological metagenomes</taxon>
    </lineage>
</organism>
<gene>
    <name evidence="1" type="ORF">LCGC14_2070530</name>
</gene>
<comment type="caution">
    <text evidence="1">The sequence shown here is derived from an EMBL/GenBank/DDBJ whole genome shotgun (WGS) entry which is preliminary data.</text>
</comment>
<evidence type="ECO:0000313" key="1">
    <source>
        <dbReference type="EMBL" id="KKL73876.1"/>
    </source>
</evidence>
<dbReference type="AlphaFoldDB" id="A0A0F9F5Y1"/>
<dbReference type="EMBL" id="LAZR01024828">
    <property type="protein sequence ID" value="KKL73876.1"/>
    <property type="molecule type" value="Genomic_DNA"/>
</dbReference>
<name>A0A0F9F5Y1_9ZZZZ</name>
<proteinExistence type="predicted"/>
<sequence>MVITKISATFFKALTKSPKVALNGKKTNSGLCFIPIFMVSRLVESGITTSISICSNNLLKA</sequence>
<reference evidence="1" key="1">
    <citation type="journal article" date="2015" name="Nature">
        <title>Complex archaea that bridge the gap between prokaryotes and eukaryotes.</title>
        <authorList>
            <person name="Spang A."/>
            <person name="Saw J.H."/>
            <person name="Jorgensen S.L."/>
            <person name="Zaremba-Niedzwiedzka K."/>
            <person name="Martijn J."/>
            <person name="Lind A.E."/>
            <person name="van Eijk R."/>
            <person name="Schleper C."/>
            <person name="Guy L."/>
            <person name="Ettema T.J."/>
        </authorList>
    </citation>
    <scope>NUCLEOTIDE SEQUENCE</scope>
</reference>